<sequence>MILFFHLLEVVFDWMMITRPGQTSLQLLKGKTKELIVDFRKEKRETHNPIHINGMAVERVSSFKFLGTHISENLTWAINTSSLVKKANQRLFFLRTLKKNHLSADILCNFYRCAIESILTNCITAWYGNCSVADRKSLQRVVKTAQRVTGTPLQAIEVVRKKQCLNRARSILKDPSHPANRLFQLLPSRRRFRSLQTKTSSISTEDPKLSTVLPAYLEAAQCDHTPPPIGSACVPWAYVTLELRLAELRPSLRFLSDSSVVVTFLNLLTDAVEGNVRRCITYLSSMDPELLALEVGEILQGDKWPYTSEHLNADGEQLLWSQVQISLDQQPSRISGRSRSRTSPQNIVRTEI</sequence>
<feature type="domain" description="Alkylated DNA repair protein AlkB homologue 8 N-terminal" evidence="2">
    <location>
        <begin position="76"/>
        <end position="117"/>
    </location>
</feature>
<evidence type="ECO:0000313" key="3">
    <source>
        <dbReference type="EMBL" id="KAK0131548.1"/>
    </source>
</evidence>
<evidence type="ECO:0000256" key="1">
    <source>
        <dbReference type="SAM" id="MobiDB-lite"/>
    </source>
</evidence>
<name>A0AA47M0U5_MERPO</name>
<proteinExistence type="predicted"/>
<comment type="caution">
    <text evidence="3">The sequence shown here is derived from an EMBL/GenBank/DDBJ whole genome shotgun (WGS) entry which is preliminary data.</text>
</comment>
<dbReference type="GO" id="GO:0016706">
    <property type="term" value="F:2-oxoglutarate-dependent dioxygenase activity"/>
    <property type="evidence" value="ECO:0007669"/>
    <property type="project" value="InterPro"/>
</dbReference>
<feature type="compositionally biased region" description="Low complexity" evidence="1">
    <location>
        <begin position="332"/>
        <end position="343"/>
    </location>
</feature>
<dbReference type="InterPro" id="IPR015095">
    <property type="entry name" value="AlkB_hom8_N"/>
</dbReference>
<gene>
    <name evidence="3" type="ORF">N1851_033723</name>
</gene>
<accession>A0AA47M0U5</accession>
<dbReference type="Proteomes" id="UP001174136">
    <property type="component" value="Unassembled WGS sequence"/>
</dbReference>
<protein>
    <recommendedName>
        <fullName evidence="2">Alkylated DNA repair protein AlkB homologue 8 N-terminal domain-containing protein</fullName>
    </recommendedName>
</protein>
<reference evidence="3" key="1">
    <citation type="journal article" date="2023" name="Front. Mar. Sci.">
        <title>A new Merluccius polli reference genome to investigate the effects of global change in West African waters.</title>
        <authorList>
            <person name="Mateo J.L."/>
            <person name="Blanco-Fernandez C."/>
            <person name="Garcia-Vazquez E."/>
            <person name="Machado-Schiaffino G."/>
        </authorList>
    </citation>
    <scope>NUCLEOTIDE SEQUENCE</scope>
    <source>
        <strain evidence="3">C29</strain>
        <tissue evidence="3">Fin</tissue>
    </source>
</reference>
<feature type="region of interest" description="Disordered" evidence="1">
    <location>
        <begin position="331"/>
        <end position="352"/>
    </location>
</feature>
<dbReference type="EMBL" id="JAOPHQ010006539">
    <property type="protein sequence ID" value="KAK0131548.1"/>
    <property type="molecule type" value="Genomic_DNA"/>
</dbReference>
<dbReference type="Pfam" id="PF09004">
    <property type="entry name" value="ALKBH8_N"/>
    <property type="match status" value="1"/>
</dbReference>
<evidence type="ECO:0000259" key="2">
    <source>
        <dbReference type="Pfam" id="PF09004"/>
    </source>
</evidence>
<keyword evidence="4" id="KW-1185">Reference proteome</keyword>
<evidence type="ECO:0000313" key="4">
    <source>
        <dbReference type="Proteomes" id="UP001174136"/>
    </source>
</evidence>
<dbReference type="GO" id="GO:0008168">
    <property type="term" value="F:methyltransferase activity"/>
    <property type="evidence" value="ECO:0007669"/>
    <property type="project" value="InterPro"/>
</dbReference>
<organism evidence="3 4">
    <name type="scientific">Merluccius polli</name>
    <name type="common">Benguela hake</name>
    <name type="synonym">Merluccius cadenati</name>
    <dbReference type="NCBI Taxonomy" id="89951"/>
    <lineage>
        <taxon>Eukaryota</taxon>
        <taxon>Metazoa</taxon>
        <taxon>Chordata</taxon>
        <taxon>Craniata</taxon>
        <taxon>Vertebrata</taxon>
        <taxon>Euteleostomi</taxon>
        <taxon>Actinopterygii</taxon>
        <taxon>Neopterygii</taxon>
        <taxon>Teleostei</taxon>
        <taxon>Neoteleostei</taxon>
        <taxon>Acanthomorphata</taxon>
        <taxon>Zeiogadaria</taxon>
        <taxon>Gadariae</taxon>
        <taxon>Gadiformes</taxon>
        <taxon>Gadoidei</taxon>
        <taxon>Merlucciidae</taxon>
        <taxon>Merluccius</taxon>
    </lineage>
</organism>
<dbReference type="AlphaFoldDB" id="A0AA47M0U5"/>